<dbReference type="Gene3D" id="3.40.50.2300">
    <property type="match status" value="1"/>
</dbReference>
<evidence type="ECO:0000313" key="2">
    <source>
        <dbReference type="EMBL" id="VAX13812.1"/>
    </source>
</evidence>
<organism evidence="2">
    <name type="scientific">hydrothermal vent metagenome</name>
    <dbReference type="NCBI Taxonomy" id="652676"/>
    <lineage>
        <taxon>unclassified sequences</taxon>
        <taxon>metagenomes</taxon>
        <taxon>ecological metagenomes</taxon>
    </lineage>
</organism>
<name>A0A3B1BCK7_9ZZZZ</name>
<gene>
    <name evidence="2" type="ORF">MNBD_GAMMA24-570</name>
</gene>
<dbReference type="CDD" id="cd17557">
    <property type="entry name" value="REC_Rcp-like"/>
    <property type="match status" value="1"/>
</dbReference>
<protein>
    <submittedName>
        <fullName evidence="2">Response regulator receiver protein</fullName>
    </submittedName>
</protein>
<dbReference type="Pfam" id="PF00072">
    <property type="entry name" value="Response_reg"/>
    <property type="match status" value="1"/>
</dbReference>
<dbReference type="PANTHER" id="PTHR44520">
    <property type="entry name" value="RESPONSE REGULATOR RCP1-RELATED"/>
    <property type="match status" value="1"/>
</dbReference>
<dbReference type="AlphaFoldDB" id="A0A3B1BCK7"/>
<dbReference type="PANTHER" id="PTHR44520:SF1">
    <property type="entry name" value="TWO-COMPONENT SYSTEM REGULATORY PROTEIN"/>
    <property type="match status" value="1"/>
</dbReference>
<proteinExistence type="predicted"/>
<reference evidence="2" key="1">
    <citation type="submission" date="2018-06" db="EMBL/GenBank/DDBJ databases">
        <authorList>
            <person name="Zhirakovskaya E."/>
        </authorList>
    </citation>
    <scope>NUCLEOTIDE SEQUENCE</scope>
</reference>
<dbReference type="SUPFAM" id="SSF52172">
    <property type="entry name" value="CheY-like"/>
    <property type="match status" value="1"/>
</dbReference>
<dbReference type="InterPro" id="IPR011006">
    <property type="entry name" value="CheY-like_superfamily"/>
</dbReference>
<dbReference type="SMART" id="SM00448">
    <property type="entry name" value="REC"/>
    <property type="match status" value="1"/>
</dbReference>
<accession>A0A3B1BCK7</accession>
<dbReference type="InterPro" id="IPR001789">
    <property type="entry name" value="Sig_transdc_resp-reg_receiver"/>
</dbReference>
<dbReference type="GO" id="GO:0000160">
    <property type="term" value="P:phosphorelay signal transduction system"/>
    <property type="evidence" value="ECO:0007669"/>
    <property type="project" value="InterPro"/>
</dbReference>
<dbReference type="InterPro" id="IPR052893">
    <property type="entry name" value="TCS_response_regulator"/>
</dbReference>
<sequence length="160" mass="18067">MAFNKQKIILLIEDNPDDEALTLRALKKNRISNHIDIARDGAEALDYLFAQGKYKHLENQALPQLILLDLKLPKINGHEVLKTLRNNDRTRYVPVVILTSSSEESDIVSSYDNGANSYIRKPVDFEQFIEAVGQLGLYWLVINCNTSKPGGSNKEPKQNS</sequence>
<evidence type="ECO:0000259" key="1">
    <source>
        <dbReference type="PROSITE" id="PS50110"/>
    </source>
</evidence>
<dbReference type="EMBL" id="UOFZ01000137">
    <property type="protein sequence ID" value="VAX13812.1"/>
    <property type="molecule type" value="Genomic_DNA"/>
</dbReference>
<dbReference type="PROSITE" id="PS50110">
    <property type="entry name" value="RESPONSE_REGULATORY"/>
    <property type="match status" value="1"/>
</dbReference>
<feature type="domain" description="Response regulatory" evidence="1">
    <location>
        <begin position="8"/>
        <end position="136"/>
    </location>
</feature>